<sequence>MIVWLFLFGIVVCKQCQEILVRKNADDFSGVEKSRFLAAFRKLHAGRFNSVMLNLTGTHLNNKNLIHGSAVFLPWHRHFLHIFQKEIRKVDPSVVVPYWDWTRNSNEPHKSRVFEWLGSDGVGKERCVKLGGKPLEVMIDDNGVNPHCLRRKFDLGGKLSAFMGTSGIKKILKQRDFWPFAERLEAQPHASPHDNLGGDMGSMSSPNDPLFWLHHAMVDRIYTSWQFNNPNKYIPDGEDKPLPAFSETTVKDTLDTRAYPYCYEYASLMSSDEQTSDFKPTKPDTDKQTSDSKLATVKQASDSKSETDNRNNASKPTKSDTDKQPIDSKPAKDKQTSGSKPAGKTTTDTKEKTSEFDPANDIKEEECETDDPSSTTTQASNQGADQLTPETKKQASESDPTNDIKEDDCEENVPSNKKAQESYQKSGQLNPEALEQTSESDPTNDIKEDDCEENVPSNKKAQESYQKSGQLNPEALEQTSESDPTNDIKEDDCEENVPSNKKAQESYQKSGQLNPEALEQTSESDPTNDIKEDDCEEDVPSNKKAQEADQENTLQLKLQPGITLAINIAQVANETSAQVLMQHVCPTSLCPTMPTKSKSKLIHLPRPVRENWIKMNNYSILKFRFYEIQYATQIYSKNLEISRKLKRCKPKQKRLLKY</sequence>
<dbReference type="Proteomes" id="UP001165960">
    <property type="component" value="Unassembled WGS sequence"/>
</dbReference>
<name>A0ACC2SD12_9FUNG</name>
<accession>A0ACC2SD12</accession>
<reference evidence="1" key="1">
    <citation type="submission" date="2022-04" db="EMBL/GenBank/DDBJ databases">
        <title>Genome of the entomopathogenic fungus Entomophthora muscae.</title>
        <authorList>
            <person name="Elya C."/>
            <person name="Lovett B.R."/>
            <person name="Lee E."/>
            <person name="Macias A.M."/>
            <person name="Hajek A.E."/>
            <person name="De Bivort B.L."/>
            <person name="Kasson M.T."/>
            <person name="De Fine Licht H.H."/>
            <person name="Stajich J.E."/>
        </authorList>
    </citation>
    <scope>NUCLEOTIDE SEQUENCE</scope>
    <source>
        <strain evidence="1">Berkeley</strain>
    </source>
</reference>
<comment type="caution">
    <text evidence="1">The sequence shown here is derived from an EMBL/GenBank/DDBJ whole genome shotgun (WGS) entry which is preliminary data.</text>
</comment>
<proteinExistence type="predicted"/>
<evidence type="ECO:0000313" key="2">
    <source>
        <dbReference type="Proteomes" id="UP001165960"/>
    </source>
</evidence>
<gene>
    <name evidence="1" type="ORF">DSO57_1033149</name>
</gene>
<protein>
    <submittedName>
        <fullName evidence="1">Uncharacterized protein</fullName>
    </submittedName>
</protein>
<keyword evidence="2" id="KW-1185">Reference proteome</keyword>
<organism evidence="1 2">
    <name type="scientific">Entomophthora muscae</name>
    <dbReference type="NCBI Taxonomy" id="34485"/>
    <lineage>
        <taxon>Eukaryota</taxon>
        <taxon>Fungi</taxon>
        <taxon>Fungi incertae sedis</taxon>
        <taxon>Zoopagomycota</taxon>
        <taxon>Entomophthoromycotina</taxon>
        <taxon>Entomophthoromycetes</taxon>
        <taxon>Entomophthorales</taxon>
        <taxon>Entomophthoraceae</taxon>
        <taxon>Entomophthora</taxon>
    </lineage>
</organism>
<dbReference type="EMBL" id="QTSX02005228">
    <property type="protein sequence ID" value="KAJ9060229.1"/>
    <property type="molecule type" value="Genomic_DNA"/>
</dbReference>
<evidence type="ECO:0000313" key="1">
    <source>
        <dbReference type="EMBL" id="KAJ9060229.1"/>
    </source>
</evidence>